<evidence type="ECO:0000256" key="1">
    <source>
        <dbReference type="SAM" id="Phobius"/>
    </source>
</evidence>
<dbReference type="Proteomes" id="UP001642484">
    <property type="component" value="Unassembled WGS sequence"/>
</dbReference>
<sequence length="348" mass="39978">MAGNAAAALLKDDAPDLYLPTPAGNAGGCKDTSTGIAQRDKSEGRRAGSCCRLVKGVAVMLIPALVLIRFYDFSMRLRGMKRDADIKQSYARRHEIERELRMKVPSLSEFDAGKIAAAIDKHENFDRPQSLRVTAGVLDTKLTLHTLQQGGTKKVVQKYPRSNMLEKALKEIIREQQETLFPLRKEINIAYRKFFIGFPSISGRPCSVPTLGKELETLSPEKRVELQKQLLEDFRRRFIGFEQYLRKRKRDVQQVLKKEWMPLELRRAFVAFDMLCMKSEWFTPFYRLAGSHDGRMRAGAWLRRDPELRSPAVHIAEEVDLQFMLRVQRALPWQLRKLLPQTSEASET</sequence>
<protein>
    <submittedName>
        <fullName evidence="2">Uncharacterized protein</fullName>
    </submittedName>
</protein>
<feature type="transmembrane region" description="Helical" evidence="1">
    <location>
        <begin position="53"/>
        <end position="71"/>
    </location>
</feature>
<proteinExistence type="predicted"/>
<keyword evidence="1" id="KW-1133">Transmembrane helix</keyword>
<gene>
    <name evidence="2" type="ORF">CCMP2556_LOCUS30163</name>
</gene>
<name>A0ABP0NCR2_9DINO</name>
<evidence type="ECO:0000313" key="2">
    <source>
        <dbReference type="EMBL" id="CAK9061356.1"/>
    </source>
</evidence>
<keyword evidence="3" id="KW-1185">Reference proteome</keyword>
<keyword evidence="1" id="KW-0812">Transmembrane</keyword>
<reference evidence="2 3" key="1">
    <citation type="submission" date="2024-02" db="EMBL/GenBank/DDBJ databases">
        <authorList>
            <person name="Chen Y."/>
            <person name="Shah S."/>
            <person name="Dougan E. K."/>
            <person name="Thang M."/>
            <person name="Chan C."/>
        </authorList>
    </citation>
    <scope>NUCLEOTIDE SEQUENCE [LARGE SCALE GENOMIC DNA]</scope>
</reference>
<accession>A0ABP0NCR2</accession>
<keyword evidence="1" id="KW-0472">Membrane</keyword>
<dbReference type="EMBL" id="CAXAMN010021607">
    <property type="protein sequence ID" value="CAK9061356.1"/>
    <property type="molecule type" value="Genomic_DNA"/>
</dbReference>
<comment type="caution">
    <text evidence="2">The sequence shown here is derived from an EMBL/GenBank/DDBJ whole genome shotgun (WGS) entry which is preliminary data.</text>
</comment>
<evidence type="ECO:0000313" key="3">
    <source>
        <dbReference type="Proteomes" id="UP001642484"/>
    </source>
</evidence>
<organism evidence="2 3">
    <name type="scientific">Durusdinium trenchii</name>
    <dbReference type="NCBI Taxonomy" id="1381693"/>
    <lineage>
        <taxon>Eukaryota</taxon>
        <taxon>Sar</taxon>
        <taxon>Alveolata</taxon>
        <taxon>Dinophyceae</taxon>
        <taxon>Suessiales</taxon>
        <taxon>Symbiodiniaceae</taxon>
        <taxon>Durusdinium</taxon>
    </lineage>
</organism>